<dbReference type="VEuPathDB" id="VectorBase:RSAN_030075"/>
<evidence type="ECO:0000313" key="5">
    <source>
        <dbReference type="Proteomes" id="UP000821837"/>
    </source>
</evidence>
<reference evidence="4" key="1">
    <citation type="journal article" date="2020" name="Cell">
        <title>Large-Scale Comparative Analyses of Tick Genomes Elucidate Their Genetic Diversity and Vector Capacities.</title>
        <authorList>
            <consortium name="Tick Genome and Microbiome Consortium (TIGMIC)"/>
            <person name="Jia N."/>
            <person name="Wang J."/>
            <person name="Shi W."/>
            <person name="Du L."/>
            <person name="Sun Y."/>
            <person name="Zhan W."/>
            <person name="Jiang J.F."/>
            <person name="Wang Q."/>
            <person name="Zhang B."/>
            <person name="Ji P."/>
            <person name="Bell-Sakyi L."/>
            <person name="Cui X.M."/>
            <person name="Yuan T.T."/>
            <person name="Jiang B.G."/>
            <person name="Yang W.F."/>
            <person name="Lam T.T."/>
            <person name="Chang Q.C."/>
            <person name="Ding S.J."/>
            <person name="Wang X.J."/>
            <person name="Zhu J.G."/>
            <person name="Ruan X.D."/>
            <person name="Zhao L."/>
            <person name="Wei J.T."/>
            <person name="Ye R.Z."/>
            <person name="Que T.C."/>
            <person name="Du C.H."/>
            <person name="Zhou Y.H."/>
            <person name="Cheng J.X."/>
            <person name="Dai P.F."/>
            <person name="Guo W.B."/>
            <person name="Han X.H."/>
            <person name="Huang E.J."/>
            <person name="Li L.F."/>
            <person name="Wei W."/>
            <person name="Gao Y.C."/>
            <person name="Liu J.Z."/>
            <person name="Shao H.Z."/>
            <person name="Wang X."/>
            <person name="Wang C.C."/>
            <person name="Yang T.C."/>
            <person name="Huo Q.B."/>
            <person name="Li W."/>
            <person name="Chen H.Y."/>
            <person name="Chen S.E."/>
            <person name="Zhou L.G."/>
            <person name="Ni X.B."/>
            <person name="Tian J.H."/>
            <person name="Sheng Y."/>
            <person name="Liu T."/>
            <person name="Pan Y.S."/>
            <person name="Xia L.Y."/>
            <person name="Li J."/>
            <person name="Zhao F."/>
            <person name="Cao W.C."/>
        </authorList>
    </citation>
    <scope>NUCLEOTIDE SEQUENCE</scope>
    <source>
        <strain evidence="4">Rsan-2018</strain>
    </source>
</reference>
<dbReference type="Pfam" id="PF00060">
    <property type="entry name" value="Lig_chan"/>
    <property type="match status" value="1"/>
</dbReference>
<dbReference type="Gene3D" id="1.10.287.70">
    <property type="match status" value="1"/>
</dbReference>
<evidence type="ECO:0000256" key="2">
    <source>
        <dbReference type="SAM" id="Phobius"/>
    </source>
</evidence>
<dbReference type="InterPro" id="IPR001320">
    <property type="entry name" value="Iontro_rcpt_C"/>
</dbReference>
<dbReference type="GO" id="GO:0015276">
    <property type="term" value="F:ligand-gated monoatomic ion channel activity"/>
    <property type="evidence" value="ECO:0007669"/>
    <property type="project" value="InterPro"/>
</dbReference>
<dbReference type="SUPFAM" id="SSF53850">
    <property type="entry name" value="Periplasmic binding protein-like II"/>
    <property type="match status" value="1"/>
</dbReference>
<organism evidence="4 5">
    <name type="scientific">Rhipicephalus sanguineus</name>
    <name type="common">Brown dog tick</name>
    <name type="synonym">Ixodes sanguineus</name>
    <dbReference type="NCBI Taxonomy" id="34632"/>
    <lineage>
        <taxon>Eukaryota</taxon>
        <taxon>Metazoa</taxon>
        <taxon>Ecdysozoa</taxon>
        <taxon>Arthropoda</taxon>
        <taxon>Chelicerata</taxon>
        <taxon>Arachnida</taxon>
        <taxon>Acari</taxon>
        <taxon>Parasitiformes</taxon>
        <taxon>Ixodida</taxon>
        <taxon>Ixodoidea</taxon>
        <taxon>Ixodidae</taxon>
        <taxon>Rhipicephalinae</taxon>
        <taxon>Rhipicephalus</taxon>
        <taxon>Rhipicephalus</taxon>
    </lineage>
</organism>
<evidence type="ECO:0000256" key="1">
    <source>
        <dbReference type="ARBA" id="ARBA00008685"/>
    </source>
</evidence>
<accession>A0A9D4T1P5</accession>
<reference evidence="4" key="2">
    <citation type="submission" date="2021-09" db="EMBL/GenBank/DDBJ databases">
        <authorList>
            <person name="Jia N."/>
            <person name="Wang J."/>
            <person name="Shi W."/>
            <person name="Du L."/>
            <person name="Sun Y."/>
            <person name="Zhan W."/>
            <person name="Jiang J."/>
            <person name="Wang Q."/>
            <person name="Zhang B."/>
            <person name="Ji P."/>
            <person name="Sakyi L.B."/>
            <person name="Cui X."/>
            <person name="Yuan T."/>
            <person name="Jiang B."/>
            <person name="Yang W."/>
            <person name="Lam T.T.-Y."/>
            <person name="Chang Q."/>
            <person name="Ding S."/>
            <person name="Wang X."/>
            <person name="Zhu J."/>
            <person name="Ruan X."/>
            <person name="Zhao L."/>
            <person name="Wei J."/>
            <person name="Que T."/>
            <person name="Du C."/>
            <person name="Cheng J."/>
            <person name="Dai P."/>
            <person name="Han X."/>
            <person name="Huang E."/>
            <person name="Gao Y."/>
            <person name="Liu J."/>
            <person name="Shao H."/>
            <person name="Ye R."/>
            <person name="Li L."/>
            <person name="Wei W."/>
            <person name="Wang X."/>
            <person name="Wang C."/>
            <person name="Huo Q."/>
            <person name="Li W."/>
            <person name="Guo W."/>
            <person name="Chen H."/>
            <person name="Chen S."/>
            <person name="Zhou L."/>
            <person name="Zhou L."/>
            <person name="Ni X."/>
            <person name="Tian J."/>
            <person name="Zhou Y."/>
            <person name="Sheng Y."/>
            <person name="Liu T."/>
            <person name="Pan Y."/>
            <person name="Xia L."/>
            <person name="Li J."/>
            <person name="Zhao F."/>
            <person name="Cao W."/>
        </authorList>
    </citation>
    <scope>NUCLEOTIDE SEQUENCE</scope>
    <source>
        <strain evidence="4">Rsan-2018</strain>
        <tissue evidence="4">Larvae</tissue>
    </source>
</reference>
<gene>
    <name evidence="4" type="ORF">HPB52_010123</name>
</gene>
<dbReference type="AlphaFoldDB" id="A0A9D4T1P5"/>
<proteinExistence type="inferred from homology"/>
<sequence>MHTPQSTPGRLVLGAWWLTIVVLMNAFTGHMKATMMLFPDPERIDSFRDLSRQTDITPFLWRGGAYEDLLKLYNNDNLRMVLEGKAVIVSDYTTMLYHASRTCRQQLAAGRYYFAKEPTFPTPLAMAVDRSVDPALTQFIDQR</sequence>
<comment type="caution">
    <text evidence="4">The sequence shown here is derived from an EMBL/GenBank/DDBJ whole genome shotgun (WGS) entry which is preliminary data.</text>
</comment>
<keyword evidence="5" id="KW-1185">Reference proteome</keyword>
<keyword evidence="2" id="KW-0472">Membrane</keyword>
<dbReference type="EMBL" id="JABSTV010001248">
    <property type="protein sequence ID" value="KAH7968611.1"/>
    <property type="molecule type" value="Genomic_DNA"/>
</dbReference>
<feature type="domain" description="Ionotropic glutamate receptor C-terminal" evidence="3">
    <location>
        <begin position="3"/>
        <end position="106"/>
    </location>
</feature>
<keyword evidence="2" id="KW-1133">Transmembrane helix</keyword>
<evidence type="ECO:0000313" key="4">
    <source>
        <dbReference type="EMBL" id="KAH7968611.1"/>
    </source>
</evidence>
<name>A0A9D4T1P5_RHISA</name>
<protein>
    <recommendedName>
        <fullName evidence="3">Ionotropic glutamate receptor C-terminal domain-containing protein</fullName>
    </recommendedName>
</protein>
<keyword evidence="2" id="KW-0812">Transmembrane</keyword>
<dbReference type="GO" id="GO:0016020">
    <property type="term" value="C:membrane"/>
    <property type="evidence" value="ECO:0007669"/>
    <property type="project" value="InterPro"/>
</dbReference>
<dbReference type="Proteomes" id="UP000821837">
    <property type="component" value="Unassembled WGS sequence"/>
</dbReference>
<evidence type="ECO:0000259" key="3">
    <source>
        <dbReference type="Pfam" id="PF00060"/>
    </source>
</evidence>
<feature type="transmembrane region" description="Helical" evidence="2">
    <location>
        <begin position="12"/>
        <end position="28"/>
    </location>
</feature>
<comment type="similarity">
    <text evidence="1">Belongs to the glutamate-gated ion channel (TC 1.A.10.1) family.</text>
</comment>